<evidence type="ECO:0000256" key="2">
    <source>
        <dbReference type="PROSITE-ProRule" id="PRU00169"/>
    </source>
</evidence>
<dbReference type="RefSeq" id="WP_250828550.1">
    <property type="nucleotide sequence ID" value="NZ_JAMOIL010000032.1"/>
</dbReference>
<dbReference type="SUPFAM" id="SSF52172">
    <property type="entry name" value="CheY-like"/>
    <property type="match status" value="1"/>
</dbReference>
<organism evidence="4 5">
    <name type="scientific">Nocardioides bruguierae</name>
    <dbReference type="NCBI Taxonomy" id="2945102"/>
    <lineage>
        <taxon>Bacteria</taxon>
        <taxon>Bacillati</taxon>
        <taxon>Actinomycetota</taxon>
        <taxon>Actinomycetes</taxon>
        <taxon>Propionibacteriales</taxon>
        <taxon>Nocardioidaceae</taxon>
        <taxon>Nocardioides</taxon>
    </lineage>
</organism>
<name>A0A9X2DAT4_9ACTN</name>
<keyword evidence="1 2" id="KW-0597">Phosphoprotein</keyword>
<feature type="domain" description="Response regulatory" evidence="3">
    <location>
        <begin position="3"/>
        <end position="119"/>
    </location>
</feature>
<feature type="modified residue" description="4-aspartylphosphate" evidence="2">
    <location>
        <position position="52"/>
    </location>
</feature>
<proteinExistence type="predicted"/>
<dbReference type="InterPro" id="IPR001789">
    <property type="entry name" value="Sig_transdc_resp-reg_receiver"/>
</dbReference>
<dbReference type="SMART" id="SM00448">
    <property type="entry name" value="REC"/>
    <property type="match status" value="1"/>
</dbReference>
<evidence type="ECO:0000256" key="1">
    <source>
        <dbReference type="ARBA" id="ARBA00022553"/>
    </source>
</evidence>
<dbReference type="PANTHER" id="PTHR44591">
    <property type="entry name" value="STRESS RESPONSE REGULATOR PROTEIN 1"/>
    <property type="match status" value="1"/>
</dbReference>
<dbReference type="PROSITE" id="PS50110">
    <property type="entry name" value="RESPONSE_REGULATORY"/>
    <property type="match status" value="1"/>
</dbReference>
<gene>
    <name evidence="4" type="ORF">M8330_18670</name>
</gene>
<evidence type="ECO:0000313" key="5">
    <source>
        <dbReference type="Proteomes" id="UP001139485"/>
    </source>
</evidence>
<evidence type="ECO:0000259" key="3">
    <source>
        <dbReference type="PROSITE" id="PS50110"/>
    </source>
</evidence>
<dbReference type="Pfam" id="PF00072">
    <property type="entry name" value="Response_reg"/>
    <property type="match status" value="1"/>
</dbReference>
<dbReference type="Proteomes" id="UP001139485">
    <property type="component" value="Unassembled WGS sequence"/>
</dbReference>
<dbReference type="InterPro" id="IPR050595">
    <property type="entry name" value="Bact_response_regulator"/>
</dbReference>
<protein>
    <submittedName>
        <fullName evidence="4">Response regulator</fullName>
    </submittedName>
</protein>
<comment type="caution">
    <text evidence="4">The sequence shown here is derived from an EMBL/GenBank/DDBJ whole genome shotgun (WGS) entry which is preliminary data.</text>
</comment>
<evidence type="ECO:0000313" key="4">
    <source>
        <dbReference type="EMBL" id="MCM0622321.1"/>
    </source>
</evidence>
<dbReference type="InterPro" id="IPR011006">
    <property type="entry name" value="CheY-like_superfamily"/>
</dbReference>
<keyword evidence="5" id="KW-1185">Reference proteome</keyword>
<dbReference type="GO" id="GO:0000160">
    <property type="term" value="P:phosphorelay signal transduction system"/>
    <property type="evidence" value="ECO:0007669"/>
    <property type="project" value="InterPro"/>
</dbReference>
<sequence>MGKLLIAEDDQDLRLLLRHVLTRAGHDVSSVADGDTALHASSVERFDLLLLDVRMPRRDGAAVLAALAARPEHQRPRVLALSGVTEEDEVDALRTLGAHDVVLKPVDQRALREAVSAALDTPRPGWHGDDLLAETA</sequence>
<dbReference type="EMBL" id="JAMOIL010000032">
    <property type="protein sequence ID" value="MCM0622321.1"/>
    <property type="molecule type" value="Genomic_DNA"/>
</dbReference>
<dbReference type="CDD" id="cd00156">
    <property type="entry name" value="REC"/>
    <property type="match status" value="1"/>
</dbReference>
<accession>A0A9X2DAT4</accession>
<dbReference type="Gene3D" id="3.40.50.2300">
    <property type="match status" value="1"/>
</dbReference>
<dbReference type="PANTHER" id="PTHR44591:SF3">
    <property type="entry name" value="RESPONSE REGULATORY DOMAIN-CONTAINING PROTEIN"/>
    <property type="match status" value="1"/>
</dbReference>
<reference evidence="4" key="1">
    <citation type="submission" date="2022-05" db="EMBL/GenBank/DDBJ databases">
        <authorList>
            <person name="Tuo L."/>
        </authorList>
    </citation>
    <scope>NUCLEOTIDE SEQUENCE</scope>
    <source>
        <strain evidence="4">BSK12Z-4</strain>
    </source>
</reference>
<dbReference type="AlphaFoldDB" id="A0A9X2DAT4"/>